<comment type="function">
    <text evidence="5 6">Cell division protein that is involved in the assembly of the Z ring. May serve as a membrane anchor for the Z ring.</text>
</comment>
<evidence type="ECO:0000256" key="6">
    <source>
        <dbReference type="PIRNR" id="PIRNR003101"/>
    </source>
</evidence>
<feature type="region of interest" description="Disordered" evidence="7">
    <location>
        <begin position="390"/>
        <end position="455"/>
    </location>
</feature>
<evidence type="ECO:0000256" key="4">
    <source>
        <dbReference type="ARBA" id="ARBA00023306"/>
    </source>
</evidence>
<protein>
    <recommendedName>
        <fullName evidence="5 6">Cell division protein FtsA</fullName>
    </recommendedName>
</protein>
<evidence type="ECO:0000256" key="7">
    <source>
        <dbReference type="SAM" id="MobiDB-lite"/>
    </source>
</evidence>
<dbReference type="EMBL" id="AZGM01000150">
    <property type="protein sequence ID" value="KRM24678.1"/>
    <property type="molecule type" value="Genomic_DNA"/>
</dbReference>
<gene>
    <name evidence="5" type="primary">ftsA</name>
    <name evidence="9" type="ORF">FD32_GL001448</name>
</gene>
<keyword evidence="1 5" id="KW-1003">Cell membrane</keyword>
<keyword evidence="10" id="KW-1185">Reference proteome</keyword>
<dbReference type="GO" id="GO:0032153">
    <property type="term" value="C:cell division site"/>
    <property type="evidence" value="ECO:0007669"/>
    <property type="project" value="UniProtKB-UniRule"/>
</dbReference>
<dbReference type="InterPro" id="IPR020823">
    <property type="entry name" value="Cell_div_FtsA"/>
</dbReference>
<dbReference type="PATRIC" id="fig|1423782.4.peg.1505"/>
<evidence type="ECO:0000256" key="5">
    <source>
        <dbReference type="HAMAP-Rule" id="MF_02033"/>
    </source>
</evidence>
<evidence type="ECO:0000313" key="10">
    <source>
        <dbReference type="Proteomes" id="UP000051412"/>
    </source>
</evidence>
<feature type="compositionally biased region" description="Polar residues" evidence="7">
    <location>
        <begin position="411"/>
        <end position="422"/>
    </location>
</feature>
<dbReference type="PIRSF" id="PIRSF003101">
    <property type="entry name" value="FtsA"/>
    <property type="match status" value="1"/>
</dbReference>
<name>A0A0R1XBC7_9LACO</name>
<keyword evidence="4 5" id="KW-0131">Cell cycle</keyword>
<dbReference type="Proteomes" id="UP000051412">
    <property type="component" value="Unassembled WGS sequence"/>
</dbReference>
<feature type="domain" description="SHS2" evidence="8">
    <location>
        <begin position="7"/>
        <end position="196"/>
    </location>
</feature>
<proteinExistence type="inferred from homology"/>
<dbReference type="CDD" id="cd24048">
    <property type="entry name" value="ASKHA_NBD_FtsA"/>
    <property type="match status" value="1"/>
</dbReference>
<dbReference type="GO" id="GO:0043093">
    <property type="term" value="P:FtsZ-dependent cytokinesis"/>
    <property type="evidence" value="ECO:0007669"/>
    <property type="project" value="UniProtKB-UniRule"/>
</dbReference>
<dbReference type="SUPFAM" id="SSF53067">
    <property type="entry name" value="Actin-like ATPase domain"/>
    <property type="match status" value="2"/>
</dbReference>
<dbReference type="NCBIfam" id="TIGR01174">
    <property type="entry name" value="ftsA"/>
    <property type="match status" value="1"/>
</dbReference>
<dbReference type="PANTHER" id="PTHR32432:SF4">
    <property type="entry name" value="CELL DIVISION PROTEIN FTSA"/>
    <property type="match status" value="1"/>
</dbReference>
<evidence type="ECO:0000313" key="9">
    <source>
        <dbReference type="EMBL" id="KRM24678.1"/>
    </source>
</evidence>
<dbReference type="InterPro" id="IPR003494">
    <property type="entry name" value="SHS2_FtsA"/>
</dbReference>
<sequence length="455" mass="50051">MDNSEVLVGLDIGTTSIKALVCENVKGQLKVVGVGVAPSIGLNHGVIVDIDKTAHAISQAVAKAEEKSNLSIKKLIVGLPANYLQMQKVHGMITIASQGQSREIVNSDVNDVARETLTQNIPPERTVLDLIPTEFSVDGFGGIKDPRGMVSVRLEMKATLYTGPKTIIHNTKKAVQRAGYEIKDFVIEPIATDFNLLNDGEQDFGTVVIDLGGGQTTTSIIHDHQLKYTFVDPEGGQYVTKDISTVLNTSLKNAEQLKLNHGYADHTLADEEAEINVNVVGKNEPVQFTEEYLAEVIEARMRQIFERIHQRLESIHAPELPGGVTIIGGGAAMPGVKELAQQYFAGRIKIYAPEQMGIRHPGYAAGLALAMYESQLSDVDKLIKQTIQQPDIIESPREDEKSADGGRQMVHQWSNKQTQPARETNHSRQEKRSTPKKEKHSFGNRLKGMFDNLFD</sequence>
<comment type="similarity">
    <text evidence="5 6">Belongs to the FtsA/MreB family.</text>
</comment>
<keyword evidence="2 5" id="KW-0132">Cell division</keyword>
<dbReference type="Gene3D" id="3.30.420.40">
    <property type="match status" value="2"/>
</dbReference>
<dbReference type="InterPro" id="IPR050696">
    <property type="entry name" value="FtsA/MreB"/>
</dbReference>
<evidence type="ECO:0000256" key="2">
    <source>
        <dbReference type="ARBA" id="ARBA00022618"/>
    </source>
</evidence>
<keyword evidence="3 5" id="KW-0472">Membrane</keyword>
<dbReference type="Pfam" id="PF14450">
    <property type="entry name" value="FtsA"/>
    <property type="match status" value="1"/>
</dbReference>
<feature type="compositionally biased region" description="Basic and acidic residues" evidence="7">
    <location>
        <begin position="394"/>
        <end position="404"/>
    </location>
</feature>
<dbReference type="RefSeq" id="WP_047767494.1">
    <property type="nucleotide sequence ID" value="NZ_AZGM01000150.1"/>
</dbReference>
<dbReference type="HAMAP" id="MF_02033">
    <property type="entry name" value="FtsA"/>
    <property type="match status" value="1"/>
</dbReference>
<evidence type="ECO:0000259" key="8">
    <source>
        <dbReference type="SMART" id="SM00842"/>
    </source>
</evidence>
<comment type="subcellular location">
    <subcellularLocation>
        <location evidence="5">Cell membrane</location>
        <topology evidence="5">Peripheral membrane protein</topology>
        <orientation evidence="5">Cytoplasmic side</orientation>
    </subcellularLocation>
    <text evidence="5">Localizes to the Z ring in an FtsZ-dependent manner. Targeted to the membrane through a conserved C-terminal amphipathic helix.</text>
</comment>
<comment type="caution">
    <text evidence="9">The sequence shown here is derived from an EMBL/GenBank/DDBJ whole genome shotgun (WGS) entry which is preliminary data.</text>
</comment>
<feature type="compositionally biased region" description="Basic and acidic residues" evidence="7">
    <location>
        <begin position="423"/>
        <end position="436"/>
    </location>
</feature>
<dbReference type="Pfam" id="PF02491">
    <property type="entry name" value="SHS2_FTSA"/>
    <property type="match status" value="1"/>
</dbReference>
<dbReference type="AlphaFoldDB" id="A0A0R1XBC7"/>
<dbReference type="GO" id="GO:0009898">
    <property type="term" value="C:cytoplasmic side of plasma membrane"/>
    <property type="evidence" value="ECO:0007669"/>
    <property type="project" value="UniProtKB-UniRule"/>
</dbReference>
<organism evidence="9 10">
    <name type="scientific">Limosilactobacillus panis DSM 6035</name>
    <dbReference type="NCBI Taxonomy" id="1423782"/>
    <lineage>
        <taxon>Bacteria</taxon>
        <taxon>Bacillati</taxon>
        <taxon>Bacillota</taxon>
        <taxon>Bacilli</taxon>
        <taxon>Lactobacillales</taxon>
        <taxon>Lactobacillaceae</taxon>
        <taxon>Limosilactobacillus</taxon>
    </lineage>
</organism>
<dbReference type="SMART" id="SM00842">
    <property type="entry name" value="FtsA"/>
    <property type="match status" value="1"/>
</dbReference>
<dbReference type="InterPro" id="IPR043129">
    <property type="entry name" value="ATPase_NBD"/>
</dbReference>
<reference evidence="9 10" key="1">
    <citation type="journal article" date="2015" name="Genome Announc.">
        <title>Expanding the biotechnology potential of lactobacilli through comparative genomics of 213 strains and associated genera.</title>
        <authorList>
            <person name="Sun Z."/>
            <person name="Harris H.M."/>
            <person name="McCann A."/>
            <person name="Guo C."/>
            <person name="Argimon S."/>
            <person name="Zhang W."/>
            <person name="Yang X."/>
            <person name="Jeffery I.B."/>
            <person name="Cooney J.C."/>
            <person name="Kagawa T.F."/>
            <person name="Liu W."/>
            <person name="Song Y."/>
            <person name="Salvetti E."/>
            <person name="Wrobel A."/>
            <person name="Rasinkangas P."/>
            <person name="Parkhill J."/>
            <person name="Rea M.C."/>
            <person name="O'Sullivan O."/>
            <person name="Ritari J."/>
            <person name="Douillard F.P."/>
            <person name="Paul Ross R."/>
            <person name="Yang R."/>
            <person name="Briner A.E."/>
            <person name="Felis G.E."/>
            <person name="de Vos W.M."/>
            <person name="Barrangou R."/>
            <person name="Klaenhammer T.R."/>
            <person name="Caufield P.W."/>
            <person name="Cui Y."/>
            <person name="Zhang H."/>
            <person name="O'Toole P.W."/>
        </authorList>
    </citation>
    <scope>NUCLEOTIDE SEQUENCE [LARGE SCALE GENOMIC DNA]</scope>
    <source>
        <strain evidence="9 10">DSM 6035</strain>
    </source>
</reference>
<accession>A0A0R1XBC7</accession>
<dbReference type="PANTHER" id="PTHR32432">
    <property type="entry name" value="CELL DIVISION PROTEIN FTSA-RELATED"/>
    <property type="match status" value="1"/>
</dbReference>
<evidence type="ECO:0000256" key="1">
    <source>
        <dbReference type="ARBA" id="ARBA00022475"/>
    </source>
</evidence>
<comment type="subunit">
    <text evidence="5">Self-interacts. Interacts with FtsZ.</text>
</comment>
<evidence type="ECO:0000256" key="3">
    <source>
        <dbReference type="ARBA" id="ARBA00023136"/>
    </source>
</evidence>
<dbReference type="OrthoDB" id="9768127at2"/>
<dbReference type="STRING" id="1423782.FD32_GL001448"/>